<dbReference type="InterPro" id="IPR016064">
    <property type="entry name" value="NAD/diacylglycerol_kinase_sf"/>
</dbReference>
<dbReference type="EMBL" id="BAAAFZ010000095">
    <property type="protein sequence ID" value="GAA0604607.1"/>
    <property type="molecule type" value="Genomic_DNA"/>
</dbReference>
<organism evidence="2 3">
    <name type="scientific">Craurococcus roseus</name>
    <dbReference type="NCBI Taxonomy" id="77585"/>
    <lineage>
        <taxon>Bacteria</taxon>
        <taxon>Pseudomonadati</taxon>
        <taxon>Pseudomonadota</taxon>
        <taxon>Alphaproteobacteria</taxon>
        <taxon>Acetobacterales</taxon>
        <taxon>Acetobacteraceae</taxon>
        <taxon>Craurococcus</taxon>
    </lineage>
</organism>
<evidence type="ECO:0000313" key="2">
    <source>
        <dbReference type="EMBL" id="GAA0604607.1"/>
    </source>
</evidence>
<dbReference type="InterPro" id="IPR017438">
    <property type="entry name" value="ATP-NAD_kinase_N"/>
</dbReference>
<dbReference type="SUPFAM" id="SSF111331">
    <property type="entry name" value="NAD kinase/diacylglycerol kinase-like"/>
    <property type="match status" value="1"/>
</dbReference>
<dbReference type="GO" id="GO:0016301">
    <property type="term" value="F:kinase activity"/>
    <property type="evidence" value="ECO:0007669"/>
    <property type="project" value="UniProtKB-KW"/>
</dbReference>
<dbReference type="PROSITE" id="PS50146">
    <property type="entry name" value="DAGK"/>
    <property type="match status" value="1"/>
</dbReference>
<keyword evidence="3" id="KW-1185">Reference proteome</keyword>
<dbReference type="Pfam" id="PF00781">
    <property type="entry name" value="DAGK_cat"/>
    <property type="match status" value="1"/>
</dbReference>
<feature type="domain" description="DAGKc" evidence="1">
    <location>
        <begin position="51"/>
        <end position="133"/>
    </location>
</feature>
<dbReference type="Proteomes" id="UP001501588">
    <property type="component" value="Unassembled WGS sequence"/>
</dbReference>
<dbReference type="Gene3D" id="3.40.50.10330">
    <property type="entry name" value="Probable inorganic polyphosphate/atp-NAD kinase, domain 1"/>
    <property type="match status" value="1"/>
</dbReference>
<name>A0ABN1G5P5_9PROT</name>
<comment type="caution">
    <text evidence="2">The sequence shown here is derived from an EMBL/GenBank/DDBJ whole genome shotgun (WGS) entry which is preliminary data.</text>
</comment>
<reference evidence="2 3" key="1">
    <citation type="journal article" date="2019" name="Int. J. Syst. Evol. Microbiol.">
        <title>The Global Catalogue of Microorganisms (GCM) 10K type strain sequencing project: providing services to taxonomists for standard genome sequencing and annotation.</title>
        <authorList>
            <consortium name="The Broad Institute Genomics Platform"/>
            <consortium name="The Broad Institute Genome Sequencing Center for Infectious Disease"/>
            <person name="Wu L."/>
            <person name="Ma J."/>
        </authorList>
    </citation>
    <scope>NUCLEOTIDE SEQUENCE [LARGE SCALE GENOMIC DNA]</scope>
    <source>
        <strain evidence="2 3">JCM 9933</strain>
    </source>
</reference>
<gene>
    <name evidence="2" type="ORF">GCM10009416_47790</name>
</gene>
<dbReference type="RefSeq" id="WP_343897958.1">
    <property type="nucleotide sequence ID" value="NZ_BAAAFZ010000095.1"/>
</dbReference>
<evidence type="ECO:0000313" key="3">
    <source>
        <dbReference type="Proteomes" id="UP001501588"/>
    </source>
</evidence>
<keyword evidence="2" id="KW-0808">Transferase</keyword>
<keyword evidence="2" id="KW-0418">Kinase</keyword>
<accession>A0ABN1G5P5</accession>
<protein>
    <submittedName>
        <fullName evidence="2">Diacylglycerol kinase family protein</fullName>
    </submittedName>
</protein>
<proteinExistence type="predicted"/>
<sequence length="314" mass="32628">MERIGIIHNPLSRAGRDNRARFGAAAAGLPFAEPASRDALRDALRGFAARGVDLLAVQGGDGTLREVLTALPAAFGAAPPAIAVLAAGRTNLAAKVLGGAGTGEAALARLSDAAGRGALRRRIVPVLEVSRPGTEQDGGPLRGLLFGAAAFAEGKRIADERLHGRGIRAGPAVALALASVALRAGLDRRHPLRAGVPMAVAPDGRPPRDGRRFLLLATTLDRLMLGLRPFWGDGRGAVRWLDVEAPPRRLAAALWAGGRGRPAPWMAAAGYRSGRAERLEVAMDRPFVLDGEVFEPGPGGVLLSAPDRVAFVSP</sequence>
<dbReference type="InterPro" id="IPR001206">
    <property type="entry name" value="Diacylglycerol_kinase_cat_dom"/>
</dbReference>
<evidence type="ECO:0000259" key="1">
    <source>
        <dbReference type="PROSITE" id="PS50146"/>
    </source>
</evidence>